<accession>A0A182FA01</accession>
<dbReference type="EnsemblMetazoa" id="AALB003329-RA">
    <property type="protein sequence ID" value="AALB003329-PA"/>
    <property type="gene ID" value="AALB003329"/>
</dbReference>
<sequence>MTFVFNYTDTMDPSTVRERRRGKPKATIRKLAVGSEDPGRKLSISYCRLLASIIALCVASVCVALLLRSPSLRQELVNNYRKAFDRLTTESSKMCSERQAADFGAIDTVLGEVLIGQTEAHRAILRWFRQEEAAPCRVLVLHGSTGTGKSLAARVIAHHYPWPEKVFRVMWREQSSPDAQYAALQLALAEMRQEVFWHGICGDYLLVVDHLGAGDVHLLAGLSEQLRTATKRLQIKLNVLLAFRGSPVNQPDSPTIEQALPGVEIVKFSALGSEQLTDCIRREGLRLGFGGQKMEEVVATVTKQIDVVRHGCKPVRAKLNLALTGLTDAVA</sequence>
<dbReference type="GeneID" id="118459736"/>
<dbReference type="AlphaFoldDB" id="A0A182FA01"/>
<evidence type="ECO:0000313" key="3">
    <source>
        <dbReference type="Proteomes" id="UP000069272"/>
    </source>
</evidence>
<dbReference type="InterPro" id="IPR010448">
    <property type="entry name" value="Torsin"/>
</dbReference>
<reference evidence="2" key="2">
    <citation type="submission" date="2022-08" db="UniProtKB">
        <authorList>
            <consortium name="EnsemblMetazoa"/>
        </authorList>
    </citation>
    <scope>IDENTIFICATION</scope>
    <source>
        <strain evidence="2">STECLA/ALBI9_A</strain>
    </source>
</reference>
<dbReference type="VEuPathDB" id="VectorBase:AALB20_027716"/>
<name>A0A182FA01_ANOAL</name>
<dbReference type="GO" id="GO:0005737">
    <property type="term" value="C:cytoplasm"/>
    <property type="evidence" value="ECO:0007669"/>
    <property type="project" value="UniProtKB-ARBA"/>
</dbReference>
<proteinExistence type="inferred from homology"/>
<dbReference type="KEGG" id="aali:118459736"/>
<dbReference type="Gene3D" id="3.40.50.300">
    <property type="entry name" value="P-loop containing nucleotide triphosphate hydrolases"/>
    <property type="match status" value="1"/>
</dbReference>
<evidence type="ECO:0008006" key="4">
    <source>
        <dbReference type="Google" id="ProtNLM"/>
    </source>
</evidence>
<dbReference type="RefSeq" id="XP_035779309.1">
    <property type="nucleotide sequence ID" value="XM_035923416.1"/>
</dbReference>
<dbReference type="GO" id="GO:0005524">
    <property type="term" value="F:ATP binding"/>
    <property type="evidence" value="ECO:0007669"/>
    <property type="project" value="InterPro"/>
</dbReference>
<dbReference type="GO" id="GO:0016887">
    <property type="term" value="F:ATP hydrolysis activity"/>
    <property type="evidence" value="ECO:0007669"/>
    <property type="project" value="InterPro"/>
</dbReference>
<dbReference type="PANTHER" id="PTHR10760">
    <property type="entry name" value="TORSIN"/>
    <property type="match status" value="1"/>
</dbReference>
<dbReference type="Proteomes" id="UP000069272">
    <property type="component" value="Chromosome X"/>
</dbReference>
<keyword evidence="3" id="KW-1185">Reference proteome</keyword>
<dbReference type="PANTHER" id="PTHR10760:SF2">
    <property type="entry name" value="LD13476P-RELATED"/>
    <property type="match status" value="1"/>
</dbReference>
<dbReference type="OrthoDB" id="8191652at2759"/>
<dbReference type="GO" id="GO:0012505">
    <property type="term" value="C:endomembrane system"/>
    <property type="evidence" value="ECO:0007669"/>
    <property type="project" value="UniProtKB-ARBA"/>
</dbReference>
<dbReference type="SUPFAM" id="SSF52540">
    <property type="entry name" value="P-loop containing nucleoside triphosphate hydrolases"/>
    <property type="match status" value="1"/>
</dbReference>
<evidence type="ECO:0000256" key="1">
    <source>
        <dbReference type="ARBA" id="ARBA00006235"/>
    </source>
</evidence>
<organism evidence="2 3">
    <name type="scientific">Anopheles albimanus</name>
    <name type="common">New world malaria mosquito</name>
    <dbReference type="NCBI Taxonomy" id="7167"/>
    <lineage>
        <taxon>Eukaryota</taxon>
        <taxon>Metazoa</taxon>
        <taxon>Ecdysozoa</taxon>
        <taxon>Arthropoda</taxon>
        <taxon>Hexapoda</taxon>
        <taxon>Insecta</taxon>
        <taxon>Pterygota</taxon>
        <taxon>Neoptera</taxon>
        <taxon>Endopterygota</taxon>
        <taxon>Diptera</taxon>
        <taxon>Nematocera</taxon>
        <taxon>Culicoidea</taxon>
        <taxon>Culicidae</taxon>
        <taxon>Anophelinae</taxon>
        <taxon>Anopheles</taxon>
    </lineage>
</organism>
<reference evidence="2 3" key="1">
    <citation type="journal article" date="2017" name="G3 (Bethesda)">
        <title>The Physical Genome Mapping of Anopheles albimanus Corrected Scaffold Misassemblies and Identified Interarm Rearrangements in Genus Anopheles.</title>
        <authorList>
            <person name="Artemov G.N."/>
            <person name="Peery A.N."/>
            <person name="Jiang X."/>
            <person name="Tu Z."/>
            <person name="Stegniy V.N."/>
            <person name="Sharakhova M.V."/>
            <person name="Sharakhov I.V."/>
        </authorList>
    </citation>
    <scope>NUCLEOTIDE SEQUENCE [LARGE SCALE GENOMIC DNA]</scope>
    <source>
        <strain evidence="2 3">ALBI9_A</strain>
    </source>
</reference>
<comment type="similarity">
    <text evidence="1">Belongs to the ClpA/ClpB family. Torsin subfamily.</text>
</comment>
<evidence type="ECO:0000313" key="2">
    <source>
        <dbReference type="EnsemblMetazoa" id="AALB003329-PA"/>
    </source>
</evidence>
<dbReference type="VEuPathDB" id="VectorBase:AALB003329"/>
<dbReference type="InterPro" id="IPR027417">
    <property type="entry name" value="P-loop_NTPase"/>
</dbReference>
<protein>
    <recommendedName>
        <fullName evidence="4">AAA+ ATPase domain-containing protein</fullName>
    </recommendedName>
</protein>